<accession>A0ABR7K2B1</accession>
<evidence type="ECO:0000256" key="11">
    <source>
        <dbReference type="ARBA" id="ARBA00023136"/>
    </source>
</evidence>
<dbReference type="Pfam" id="PF02518">
    <property type="entry name" value="HATPase_c"/>
    <property type="match status" value="1"/>
</dbReference>
<dbReference type="PROSITE" id="PS50885">
    <property type="entry name" value="HAMP"/>
    <property type="match status" value="1"/>
</dbReference>
<dbReference type="InterPro" id="IPR010559">
    <property type="entry name" value="Sig_transdc_His_kin_internal"/>
</dbReference>
<dbReference type="InterPro" id="IPR003660">
    <property type="entry name" value="HAMP_dom"/>
</dbReference>
<sequence>MKTNSITFKLFLLIFVLIVLITGIISAWVINDSNEIIQEEMQGMRSQILDEVSNNISILLSNVESIGNNIVVDSKLINILSTPKENISSDENKTKANDSYVEGLLMDQVFKYGKFNMKPELYIIGENGLTYSTYSKSKYDINSIKNENWYEKIVKANGKTVLINTYKDENGIGPYKNIFKMGRIIKDLITNETLGILIMDISETMLYDRYSDIIDEGTSIYIIDSNKKIISSRDKRLIGSNYEKVINPNKTNDIFDENIKIVSNIDEYGWSIIQEIPSNIMKEVSNKIAQRTFFIIALTSIPALIITYKISLWITNPILNMKNKMDEVMSGNLKVKVDVDRSDEIGELQSSFNSMVSWLDSSIENIKKYEKQKRVAELSFLQAQINPHFLYNTLSGIRFLVSMNKTEIAEEMLYRFTKLLRSILPKASEMISLEEELENIKNYVELQKMRYPDCFEVNYEINDNIKDFKVPSFILQPIIENAILYSMEKENNKGLISLIGYKDKDSIKIVIKDNGIGMSKEKLESVLTKEASINRVGVINVHERIQLNYGQNYGLKIDSVKDEGTKITFVLPS</sequence>
<gene>
    <name evidence="14" type="ORF">H8891_05385</name>
</gene>
<keyword evidence="11 12" id="KW-0472">Membrane</keyword>
<evidence type="ECO:0000256" key="4">
    <source>
        <dbReference type="ARBA" id="ARBA00022679"/>
    </source>
</evidence>
<evidence type="ECO:0000256" key="5">
    <source>
        <dbReference type="ARBA" id="ARBA00022692"/>
    </source>
</evidence>
<feature type="domain" description="HAMP" evidence="13">
    <location>
        <begin position="312"/>
        <end position="364"/>
    </location>
</feature>
<dbReference type="InterPro" id="IPR050640">
    <property type="entry name" value="Bact_2-comp_sensor_kinase"/>
</dbReference>
<dbReference type="InterPro" id="IPR036890">
    <property type="entry name" value="HATPase_C_sf"/>
</dbReference>
<evidence type="ECO:0000313" key="15">
    <source>
        <dbReference type="Proteomes" id="UP000611796"/>
    </source>
</evidence>
<dbReference type="EMBL" id="JACRWD010000001">
    <property type="protein sequence ID" value="MBC6003225.1"/>
    <property type="molecule type" value="Genomic_DNA"/>
</dbReference>
<dbReference type="PANTHER" id="PTHR34220:SF11">
    <property type="entry name" value="SENSOR PROTEIN KINASE HPTS"/>
    <property type="match status" value="1"/>
</dbReference>
<dbReference type="SUPFAM" id="SSF55874">
    <property type="entry name" value="ATPase domain of HSP90 chaperone/DNA topoisomerase II/histidine kinase"/>
    <property type="match status" value="1"/>
</dbReference>
<keyword evidence="2" id="KW-1003">Cell membrane</keyword>
<dbReference type="Proteomes" id="UP000611796">
    <property type="component" value="Unassembled WGS sequence"/>
</dbReference>
<dbReference type="Gene3D" id="6.10.340.10">
    <property type="match status" value="1"/>
</dbReference>
<protein>
    <submittedName>
        <fullName evidence="14">Sensor histidine kinase</fullName>
    </submittedName>
</protein>
<dbReference type="PANTHER" id="PTHR34220">
    <property type="entry name" value="SENSOR HISTIDINE KINASE YPDA"/>
    <property type="match status" value="1"/>
</dbReference>
<keyword evidence="10" id="KW-0902">Two-component regulatory system</keyword>
<keyword evidence="7 14" id="KW-0418">Kinase</keyword>
<dbReference type="Pfam" id="PF06580">
    <property type="entry name" value="His_kinase"/>
    <property type="match status" value="1"/>
</dbReference>
<dbReference type="SUPFAM" id="SSF158472">
    <property type="entry name" value="HAMP domain-like"/>
    <property type="match status" value="1"/>
</dbReference>
<evidence type="ECO:0000256" key="3">
    <source>
        <dbReference type="ARBA" id="ARBA00022553"/>
    </source>
</evidence>
<evidence type="ECO:0000313" key="14">
    <source>
        <dbReference type="EMBL" id="MBC6003225.1"/>
    </source>
</evidence>
<dbReference type="InterPro" id="IPR003594">
    <property type="entry name" value="HATPase_dom"/>
</dbReference>
<evidence type="ECO:0000259" key="13">
    <source>
        <dbReference type="PROSITE" id="PS50885"/>
    </source>
</evidence>
<reference evidence="14 15" key="1">
    <citation type="submission" date="2020-08" db="EMBL/GenBank/DDBJ databases">
        <authorList>
            <person name="Liu C."/>
            <person name="Sun Q."/>
        </authorList>
    </citation>
    <scope>NUCLEOTIDE SEQUENCE [LARGE SCALE GENOMIC DNA]</scope>
    <source>
        <strain evidence="14 15">NSJ-45</strain>
    </source>
</reference>
<organism evidence="14 15">
    <name type="scientific">Paeniclostridium hominis</name>
    <dbReference type="NCBI Taxonomy" id="2764329"/>
    <lineage>
        <taxon>Bacteria</taxon>
        <taxon>Bacillati</taxon>
        <taxon>Bacillota</taxon>
        <taxon>Clostridia</taxon>
        <taxon>Peptostreptococcales</taxon>
        <taxon>Peptostreptococcaceae</taxon>
        <taxon>Paeniclostridium</taxon>
    </lineage>
</organism>
<evidence type="ECO:0000256" key="7">
    <source>
        <dbReference type="ARBA" id="ARBA00022777"/>
    </source>
</evidence>
<keyword evidence="3" id="KW-0597">Phosphoprotein</keyword>
<evidence type="ECO:0000256" key="9">
    <source>
        <dbReference type="ARBA" id="ARBA00022989"/>
    </source>
</evidence>
<dbReference type="CDD" id="cd06225">
    <property type="entry name" value="HAMP"/>
    <property type="match status" value="1"/>
</dbReference>
<keyword evidence="5 12" id="KW-0812">Transmembrane</keyword>
<feature type="transmembrane region" description="Helical" evidence="12">
    <location>
        <begin position="293"/>
        <end position="315"/>
    </location>
</feature>
<proteinExistence type="predicted"/>
<dbReference type="GO" id="GO:0016301">
    <property type="term" value="F:kinase activity"/>
    <property type="evidence" value="ECO:0007669"/>
    <property type="project" value="UniProtKB-KW"/>
</dbReference>
<dbReference type="SMART" id="SM00304">
    <property type="entry name" value="HAMP"/>
    <property type="match status" value="1"/>
</dbReference>
<evidence type="ECO:0000256" key="1">
    <source>
        <dbReference type="ARBA" id="ARBA00004651"/>
    </source>
</evidence>
<evidence type="ECO:0000256" key="12">
    <source>
        <dbReference type="SAM" id="Phobius"/>
    </source>
</evidence>
<name>A0ABR7K2B1_9FIRM</name>
<evidence type="ECO:0000256" key="2">
    <source>
        <dbReference type="ARBA" id="ARBA00022475"/>
    </source>
</evidence>
<keyword evidence="8" id="KW-0067">ATP-binding</keyword>
<dbReference type="Gene3D" id="3.30.565.10">
    <property type="entry name" value="Histidine kinase-like ATPase, C-terminal domain"/>
    <property type="match status" value="1"/>
</dbReference>
<keyword evidence="15" id="KW-1185">Reference proteome</keyword>
<evidence type="ECO:0000256" key="8">
    <source>
        <dbReference type="ARBA" id="ARBA00022840"/>
    </source>
</evidence>
<keyword evidence="4" id="KW-0808">Transferase</keyword>
<keyword evidence="9 12" id="KW-1133">Transmembrane helix</keyword>
<dbReference type="Pfam" id="PF00672">
    <property type="entry name" value="HAMP"/>
    <property type="match status" value="1"/>
</dbReference>
<comment type="subcellular location">
    <subcellularLocation>
        <location evidence="1">Cell membrane</location>
        <topology evidence="1">Multi-pass membrane protein</topology>
    </subcellularLocation>
</comment>
<comment type="caution">
    <text evidence="14">The sequence shown here is derived from an EMBL/GenBank/DDBJ whole genome shotgun (WGS) entry which is preliminary data.</text>
</comment>
<evidence type="ECO:0000256" key="6">
    <source>
        <dbReference type="ARBA" id="ARBA00022741"/>
    </source>
</evidence>
<evidence type="ECO:0000256" key="10">
    <source>
        <dbReference type="ARBA" id="ARBA00023012"/>
    </source>
</evidence>
<keyword evidence="6" id="KW-0547">Nucleotide-binding</keyword>